<feature type="compositionally biased region" description="Acidic residues" evidence="1">
    <location>
        <begin position="34"/>
        <end position="90"/>
    </location>
</feature>
<reference evidence="2 3" key="1">
    <citation type="submission" date="2016-08" db="EMBL/GenBank/DDBJ databases">
        <authorList>
            <consortium name="Lentinula edodes genome sequencing consortium"/>
            <person name="Sakamoto Y."/>
            <person name="Nakade K."/>
            <person name="Sato S."/>
            <person name="Yoshida Y."/>
            <person name="Miyazaki K."/>
            <person name="Natsume S."/>
            <person name="Konno N."/>
        </authorList>
    </citation>
    <scope>NUCLEOTIDE SEQUENCE [LARGE SCALE GENOMIC DNA]</scope>
    <source>
        <strain evidence="2 3">NBRC 111202</strain>
    </source>
</reference>
<evidence type="ECO:0000313" key="2">
    <source>
        <dbReference type="EMBL" id="GAW05790.1"/>
    </source>
</evidence>
<reference evidence="2 3" key="2">
    <citation type="submission" date="2017-02" db="EMBL/GenBank/DDBJ databases">
        <title>A genome survey and senescence transcriptome analysis in Lentinula edodes.</title>
        <authorList>
            <person name="Sakamoto Y."/>
            <person name="Nakade K."/>
            <person name="Sato S."/>
            <person name="Yoshida Y."/>
            <person name="Miyazaki K."/>
            <person name="Natsume S."/>
            <person name="Konno N."/>
        </authorList>
    </citation>
    <scope>NUCLEOTIDE SEQUENCE [LARGE SCALE GENOMIC DNA]</scope>
    <source>
        <strain evidence="2 3">NBRC 111202</strain>
    </source>
</reference>
<evidence type="ECO:0000256" key="1">
    <source>
        <dbReference type="SAM" id="MobiDB-lite"/>
    </source>
</evidence>
<sequence length="98" mass="10773">MLVLELGEYVHPGGGDDACEMREPRLDSIREVGYEEGEDEGEDFVVGDEDEGDFGEDEGEFGEGEGDVGEEVEDEGDEEEEEVEDEGEEEVLVLVVRG</sequence>
<comment type="caution">
    <text evidence="2">The sequence shown here is derived from an EMBL/GenBank/DDBJ whole genome shotgun (WGS) entry which is preliminary data.</text>
</comment>
<keyword evidence="3" id="KW-1185">Reference proteome</keyword>
<dbReference type="EMBL" id="BDGU01000269">
    <property type="protein sequence ID" value="GAW05790.1"/>
    <property type="molecule type" value="Genomic_DNA"/>
</dbReference>
<feature type="region of interest" description="Disordered" evidence="1">
    <location>
        <begin position="33"/>
        <end position="90"/>
    </location>
</feature>
<accession>A0A1Q3EF04</accession>
<name>A0A1Q3EF04_LENED</name>
<evidence type="ECO:0000313" key="3">
    <source>
        <dbReference type="Proteomes" id="UP000188533"/>
    </source>
</evidence>
<gene>
    <name evidence="2" type="ORF">LENED_007670</name>
</gene>
<organism evidence="2 3">
    <name type="scientific">Lentinula edodes</name>
    <name type="common">Shiitake mushroom</name>
    <name type="synonym">Lentinus edodes</name>
    <dbReference type="NCBI Taxonomy" id="5353"/>
    <lineage>
        <taxon>Eukaryota</taxon>
        <taxon>Fungi</taxon>
        <taxon>Dikarya</taxon>
        <taxon>Basidiomycota</taxon>
        <taxon>Agaricomycotina</taxon>
        <taxon>Agaricomycetes</taxon>
        <taxon>Agaricomycetidae</taxon>
        <taxon>Agaricales</taxon>
        <taxon>Marasmiineae</taxon>
        <taxon>Omphalotaceae</taxon>
        <taxon>Lentinula</taxon>
    </lineage>
</organism>
<dbReference type="Proteomes" id="UP000188533">
    <property type="component" value="Unassembled WGS sequence"/>
</dbReference>
<protein>
    <submittedName>
        <fullName evidence="2">Uncharacterized protein</fullName>
    </submittedName>
</protein>
<proteinExistence type="predicted"/>
<dbReference type="AlphaFoldDB" id="A0A1Q3EF04"/>